<accession>A0A1I6QQ18</accession>
<organism evidence="2 3">
    <name type="scientific">Halostagnicola kamekurae</name>
    <dbReference type="NCBI Taxonomy" id="619731"/>
    <lineage>
        <taxon>Archaea</taxon>
        <taxon>Methanobacteriati</taxon>
        <taxon>Methanobacteriota</taxon>
        <taxon>Stenosarchaea group</taxon>
        <taxon>Halobacteria</taxon>
        <taxon>Halobacteriales</taxon>
        <taxon>Natrialbaceae</taxon>
        <taxon>Halostagnicola</taxon>
    </lineage>
</organism>
<keyword evidence="1" id="KW-0812">Transmembrane</keyword>
<evidence type="ECO:0000313" key="2">
    <source>
        <dbReference type="EMBL" id="SFS54597.1"/>
    </source>
</evidence>
<keyword evidence="1" id="KW-1133">Transmembrane helix</keyword>
<dbReference type="AlphaFoldDB" id="A0A1I6QQ18"/>
<name>A0A1I6QQ18_9EURY</name>
<reference evidence="3" key="1">
    <citation type="submission" date="2016-10" db="EMBL/GenBank/DDBJ databases">
        <authorList>
            <person name="Varghese N."/>
            <person name="Submissions S."/>
        </authorList>
    </citation>
    <scope>NUCLEOTIDE SEQUENCE [LARGE SCALE GENOMIC DNA]</scope>
    <source>
        <strain evidence="3">DSM 22427</strain>
    </source>
</reference>
<dbReference type="Proteomes" id="UP000199199">
    <property type="component" value="Unassembled WGS sequence"/>
</dbReference>
<feature type="transmembrane region" description="Helical" evidence="1">
    <location>
        <begin position="129"/>
        <end position="146"/>
    </location>
</feature>
<keyword evidence="3" id="KW-1185">Reference proteome</keyword>
<dbReference type="EMBL" id="FOZS01000001">
    <property type="protein sequence ID" value="SFS54597.1"/>
    <property type="molecule type" value="Genomic_DNA"/>
</dbReference>
<feature type="transmembrane region" description="Helical" evidence="1">
    <location>
        <begin position="72"/>
        <end position="92"/>
    </location>
</feature>
<evidence type="ECO:0000256" key="1">
    <source>
        <dbReference type="SAM" id="Phobius"/>
    </source>
</evidence>
<evidence type="ECO:0000313" key="3">
    <source>
        <dbReference type="Proteomes" id="UP000199199"/>
    </source>
</evidence>
<proteinExistence type="predicted"/>
<sequence>MGMFLRTLIDATSFTEMLRAVGGVVVLCLLFGYRIVSPNLQNPKAGVLLFFVGAVTAGILIVLTENPFSNELLATFGVFFLYMSALLVSPYVDISTRAMGGVAILVGGSFVVLEWLVFRVGSGAEADTYISGVLLAVLGVVMVARPDTVDDVAEETNEG</sequence>
<feature type="transmembrane region" description="Helical" evidence="1">
    <location>
        <begin position="98"/>
        <end position="117"/>
    </location>
</feature>
<gene>
    <name evidence="2" type="ORF">SAMN04488556_1444</name>
</gene>
<feature type="transmembrane region" description="Helical" evidence="1">
    <location>
        <begin position="45"/>
        <end position="63"/>
    </location>
</feature>
<keyword evidence="1" id="KW-0472">Membrane</keyword>
<protein>
    <submittedName>
        <fullName evidence="2">Uncharacterized protein</fullName>
    </submittedName>
</protein>
<feature type="transmembrane region" description="Helical" evidence="1">
    <location>
        <begin position="12"/>
        <end position="33"/>
    </location>
</feature>